<dbReference type="KEGG" id="caul:KCG34_04155"/>
<name>A0A975IVQ4_9CAUL</name>
<dbReference type="AlphaFoldDB" id="A0A975IVQ4"/>
<evidence type="ECO:0000256" key="1">
    <source>
        <dbReference type="ARBA" id="ARBA00022679"/>
    </source>
</evidence>
<evidence type="ECO:0000313" key="4">
    <source>
        <dbReference type="Proteomes" id="UP000676409"/>
    </source>
</evidence>
<organism evidence="3 4">
    <name type="scientific">Phenylobacterium montanum</name>
    <dbReference type="NCBI Taxonomy" id="2823693"/>
    <lineage>
        <taxon>Bacteria</taxon>
        <taxon>Pseudomonadati</taxon>
        <taxon>Pseudomonadota</taxon>
        <taxon>Alphaproteobacteria</taxon>
        <taxon>Caulobacterales</taxon>
        <taxon>Caulobacteraceae</taxon>
        <taxon>Phenylobacterium</taxon>
    </lineage>
</organism>
<dbReference type="PANTHER" id="PTHR46401">
    <property type="entry name" value="GLYCOSYLTRANSFERASE WBBK-RELATED"/>
    <property type="match status" value="1"/>
</dbReference>
<accession>A0A975IVQ4</accession>
<dbReference type="Proteomes" id="UP000676409">
    <property type="component" value="Chromosome"/>
</dbReference>
<gene>
    <name evidence="3" type="ORF">KCG34_04155</name>
</gene>
<dbReference type="EMBL" id="CP073078">
    <property type="protein sequence ID" value="QUD89088.1"/>
    <property type="molecule type" value="Genomic_DNA"/>
</dbReference>
<feature type="domain" description="Glycosyl transferase family 1" evidence="2">
    <location>
        <begin position="267"/>
        <end position="356"/>
    </location>
</feature>
<dbReference type="SUPFAM" id="SSF53756">
    <property type="entry name" value="UDP-Glycosyltransferase/glycogen phosphorylase"/>
    <property type="match status" value="1"/>
</dbReference>
<keyword evidence="1" id="KW-0808">Transferase</keyword>
<proteinExistence type="predicted"/>
<evidence type="ECO:0000259" key="2">
    <source>
        <dbReference type="Pfam" id="PF00534"/>
    </source>
</evidence>
<dbReference type="GO" id="GO:0016757">
    <property type="term" value="F:glycosyltransferase activity"/>
    <property type="evidence" value="ECO:0007669"/>
    <property type="project" value="InterPro"/>
</dbReference>
<protein>
    <submittedName>
        <fullName evidence="3">Glycosyltransferase family 4 protein</fullName>
    </submittedName>
</protein>
<dbReference type="CDD" id="cd03809">
    <property type="entry name" value="GT4_MtfB-like"/>
    <property type="match status" value="1"/>
</dbReference>
<keyword evidence="4" id="KW-1185">Reference proteome</keyword>
<dbReference type="RefSeq" id="WP_211939138.1">
    <property type="nucleotide sequence ID" value="NZ_CP073078.1"/>
</dbReference>
<dbReference type="Gene3D" id="3.40.50.2000">
    <property type="entry name" value="Glycogen Phosphorylase B"/>
    <property type="match status" value="2"/>
</dbReference>
<dbReference type="GO" id="GO:0009103">
    <property type="term" value="P:lipopolysaccharide biosynthetic process"/>
    <property type="evidence" value="ECO:0007669"/>
    <property type="project" value="TreeGrafter"/>
</dbReference>
<reference evidence="3" key="1">
    <citation type="submission" date="2021-04" db="EMBL/GenBank/DDBJ databases">
        <title>The complete genome sequence of Caulobacter sp. S6.</title>
        <authorList>
            <person name="Tang Y."/>
            <person name="Ouyang W."/>
            <person name="Liu Q."/>
            <person name="Huang B."/>
            <person name="Guo Z."/>
            <person name="Lei P."/>
        </authorList>
    </citation>
    <scope>NUCLEOTIDE SEQUENCE</scope>
    <source>
        <strain evidence="3">S6</strain>
    </source>
</reference>
<dbReference type="Pfam" id="PF00534">
    <property type="entry name" value="Glycos_transf_1"/>
    <property type="match status" value="1"/>
</dbReference>
<dbReference type="PANTHER" id="PTHR46401:SF2">
    <property type="entry name" value="GLYCOSYLTRANSFERASE WBBK-RELATED"/>
    <property type="match status" value="1"/>
</dbReference>
<sequence length="385" mass="41564">MIDGRLAYPNHVSTGVASYAEALVVAAAASGRPVELLIERPEYLARRPSGFDLGKVAAATGWFSPLLKKAGVDGAPSIVAGAWAWPDIFRRAHVHFTAQRRFMRIKCPNPPQIMHWTYPLPIVMVGAKNVYTVHDLIPLRNPDLGVVSPKRHAAIIKQMAFHADHIVTISEHSRREIVDHLGCSPDFVTNTYQCVLTEAAAGAERVRGLGLRPGNYFLFCDSGEARKNGERVVEAFYRSKVSRPLVIVSPGSADQRGDPKGGGIRRLSPQPRDVLLALIREATGLIMPSLAEGFGLPVAEAFALGVPVLSSDDGALAEISAAAALEVDPTDIDAIAGGFARLDGDEELRRRLVAAGALRAAKFSVPAYAGRLRSLYDRLTPFEQP</sequence>
<dbReference type="InterPro" id="IPR001296">
    <property type="entry name" value="Glyco_trans_1"/>
</dbReference>
<evidence type="ECO:0000313" key="3">
    <source>
        <dbReference type="EMBL" id="QUD89088.1"/>
    </source>
</evidence>